<evidence type="ECO:0000313" key="1">
    <source>
        <dbReference type="EMBL" id="KPM82823.1"/>
    </source>
</evidence>
<evidence type="ECO:0000313" key="2">
    <source>
        <dbReference type="Proteomes" id="UP000050378"/>
    </source>
</evidence>
<dbReference type="Proteomes" id="UP000050378">
    <property type="component" value="Unassembled WGS sequence"/>
</dbReference>
<dbReference type="PATRIC" id="fig|570156.3.peg.3994"/>
<dbReference type="EMBL" id="LJTC01000009">
    <property type="protein sequence ID" value="KPM82823.1"/>
    <property type="molecule type" value="Genomic_DNA"/>
</dbReference>
<dbReference type="Pfam" id="PF20043">
    <property type="entry name" value="DUF6445"/>
    <property type="match status" value="1"/>
</dbReference>
<accession>A0A0P7DPR1</accession>
<organism evidence="1 2">
    <name type="scientific">Pseudoalteromonas lipolytica</name>
    <dbReference type="NCBI Taxonomy" id="570156"/>
    <lineage>
        <taxon>Bacteria</taxon>
        <taxon>Pseudomonadati</taxon>
        <taxon>Pseudomonadota</taxon>
        <taxon>Gammaproteobacteria</taxon>
        <taxon>Alteromonadales</taxon>
        <taxon>Pseudoalteromonadaceae</taxon>
        <taxon>Pseudoalteromonas</taxon>
    </lineage>
</organism>
<dbReference type="RefSeq" id="WP_054553728.1">
    <property type="nucleotide sequence ID" value="NZ_LJTC01000009.1"/>
</dbReference>
<dbReference type="STRING" id="570156.AOG27_14555"/>
<dbReference type="AlphaFoldDB" id="A0A0P7DPR1"/>
<dbReference type="InterPro" id="IPR045617">
    <property type="entry name" value="DUF6445"/>
</dbReference>
<comment type="caution">
    <text evidence="1">The sequence shown here is derived from an EMBL/GenBank/DDBJ whole genome shotgun (WGS) entry which is preliminary data.</text>
</comment>
<dbReference type="Gene3D" id="2.60.120.620">
    <property type="entry name" value="q2cbj1_9rhob like domain"/>
    <property type="match status" value="1"/>
</dbReference>
<sequence length="236" mass="26980">MEGYQLNKDYKVSQVFIGEINEAVIIVDDFLHSVEPIYQFATETAYFQPFGSDGTLYPGKRDEMPAPYYRAFEQLVNELLEQGIITSGENNLYLHRCKLSLVTQNADELNTLQRMPHIDSTDDKTFAAVHYLSDKEWGGTGIYKYLPENIIKVTADNQNSVHNMIADTEKHSATHQGYLNETTALFEKVVDIEAKINRLVIYKSNLLHSAALLNHKKYCNDLNNSRLSISSFFRID</sequence>
<gene>
    <name evidence="1" type="ORF">AOG27_14555</name>
</gene>
<reference evidence="1 2" key="1">
    <citation type="submission" date="2015-09" db="EMBL/GenBank/DDBJ databases">
        <title>Draft Genome Sequence of Pseudoalteromonas lipolytica UCD-48B.</title>
        <authorList>
            <person name="Krusor M."/>
            <person name="Coil D.A."/>
            <person name="Lang J.M."/>
            <person name="Eisen J.A."/>
            <person name="Alexiev A."/>
        </authorList>
    </citation>
    <scope>NUCLEOTIDE SEQUENCE [LARGE SCALE GENOMIC DNA]</scope>
    <source>
        <strain evidence="1 2">UCD-48B</strain>
    </source>
</reference>
<protein>
    <submittedName>
        <fullName evidence="1">Uncharacterized protein</fullName>
    </submittedName>
</protein>
<name>A0A0P7DPR1_9GAMM</name>
<proteinExistence type="predicted"/>
<dbReference type="OrthoDB" id="4048724at2"/>